<dbReference type="PANTHER" id="PTHR46425:SF1">
    <property type="entry name" value="TRANSCRIPTION TERMINATION FACTOR RHO"/>
    <property type="match status" value="1"/>
</dbReference>
<dbReference type="CDD" id="cd01128">
    <property type="entry name" value="rho_factor_C"/>
    <property type="match status" value="1"/>
</dbReference>
<evidence type="ECO:0000256" key="1">
    <source>
        <dbReference type="ARBA" id="ARBA00022472"/>
    </source>
</evidence>
<evidence type="ECO:0000256" key="5">
    <source>
        <dbReference type="ARBA" id="ARBA00022840"/>
    </source>
</evidence>
<dbReference type="PANTHER" id="PTHR46425">
    <property type="entry name" value="TRANSCRIPTION TERMINATION FACTOR RHO"/>
    <property type="match status" value="1"/>
</dbReference>
<sequence length="418" mass="46357">MHLKDLKKKTPADLVAQAEEMGIEGASTMRKQDLMFSILKVRAESGAEINGQGTIEVLNDGFGFLRSPEANYLAGPDDIYVAPNVVRRFGLRTGDTVEGEIRAPKDGERYFALTKVNQINYDDPDAVRHRVNFDNLTPLYPDEKLKLDTLDPTIKDKSARVIDIVSPLGKGQRALIVAPPRTGKTVLLQNIARAITDNNPEVFLIVLLIDERPEEVTDMQRSVNGEVISSTFDEPASRHVQVAEMVIEKAKRLVEHKKDVVILLDSITRLGRAYNTVVPSSGKVLTGGVDANALQRPKRFFGAARNIEEGGSLSIIATALIDTGSKMDEVIFEEFKGTGNSEIVLDRKVSDKRIFPSLDVGKSGTRKEELLVDQAVLSKMWVLRRILMQMGTVDAMQFLLDKMKDAKSNEDFFASMNQ</sequence>
<reference evidence="13 14" key="1">
    <citation type="submission" date="2022-05" db="EMBL/GenBank/DDBJ databases">
        <authorList>
            <person name="Jo J.-H."/>
            <person name="Im W.-T."/>
        </authorList>
    </citation>
    <scope>NUCLEOTIDE SEQUENCE [LARGE SCALE GENOMIC DNA]</scope>
    <source>
        <strain evidence="13 14">NSE70-1</strain>
    </source>
</reference>
<dbReference type="InterPro" id="IPR003593">
    <property type="entry name" value="AAA+_ATPase"/>
</dbReference>
<keyword evidence="5 9" id="KW-0067">ATP-binding</keyword>
<dbReference type="Gene3D" id="1.10.720.10">
    <property type="match status" value="1"/>
</dbReference>
<dbReference type="Pfam" id="PF00006">
    <property type="entry name" value="ATP-synt_ab"/>
    <property type="match status" value="1"/>
</dbReference>
<dbReference type="Gene3D" id="2.40.50.140">
    <property type="entry name" value="Nucleic acid-binding proteins"/>
    <property type="match status" value="1"/>
</dbReference>
<keyword evidence="3 9" id="KW-0378">Hydrolase</keyword>
<comment type="caution">
    <text evidence="13">The sequence shown here is derived from an EMBL/GenBank/DDBJ whole genome shotgun (WGS) entry which is preliminary data.</text>
</comment>
<comment type="function">
    <text evidence="9">Facilitates transcription termination by a mechanism that involves Rho binding to the nascent RNA, activation of Rho's RNA-dependent ATPase activity, and release of the mRNA from the DNA template.</text>
</comment>
<dbReference type="NCBIfam" id="TIGR00767">
    <property type="entry name" value="rho"/>
    <property type="match status" value="1"/>
</dbReference>
<dbReference type="PROSITE" id="PS51856">
    <property type="entry name" value="RHO_RNA_BD"/>
    <property type="match status" value="1"/>
</dbReference>
<keyword evidence="4 9" id="KW-0347">Helicase</keyword>
<keyword evidence="7 9" id="KW-0805">Transcription regulation</keyword>
<evidence type="ECO:0000256" key="9">
    <source>
        <dbReference type="HAMAP-Rule" id="MF_01884"/>
    </source>
</evidence>
<protein>
    <recommendedName>
        <fullName evidence="9 10">Transcription termination factor Rho</fullName>
        <ecNumber evidence="9 10">3.6.4.-</ecNumber>
    </recommendedName>
    <alternativeName>
        <fullName evidence="9">ATP-dependent helicase Rho</fullName>
    </alternativeName>
</protein>
<feature type="region of interest" description="RNA-binding 1" evidence="9">
    <location>
        <begin position="78"/>
        <end position="80"/>
    </location>
</feature>
<dbReference type="InterPro" id="IPR027417">
    <property type="entry name" value="P-loop_NTPase"/>
</dbReference>
<feature type="binding site" evidence="9">
    <location>
        <position position="212"/>
    </location>
    <ligand>
        <name>ATP</name>
        <dbReference type="ChEBI" id="CHEBI:30616"/>
    </ligand>
</feature>
<keyword evidence="1 9" id="KW-0806">Transcription termination</keyword>
<evidence type="ECO:0000313" key="14">
    <source>
        <dbReference type="Proteomes" id="UP001203410"/>
    </source>
</evidence>
<dbReference type="InterPro" id="IPR011129">
    <property type="entry name" value="CSD"/>
</dbReference>
<evidence type="ECO:0000256" key="8">
    <source>
        <dbReference type="ARBA" id="ARBA00023163"/>
    </source>
</evidence>
<dbReference type="HAMAP" id="MF_01884">
    <property type="entry name" value="Rho"/>
    <property type="match status" value="1"/>
</dbReference>
<accession>A0ABT0RUY0</accession>
<dbReference type="NCBIfam" id="NF006886">
    <property type="entry name" value="PRK09376.1"/>
    <property type="match status" value="1"/>
</dbReference>
<feature type="binding site" evidence="9">
    <location>
        <begin position="181"/>
        <end position="186"/>
    </location>
    <ligand>
        <name>ATP</name>
        <dbReference type="ChEBI" id="CHEBI:30616"/>
    </ligand>
</feature>
<dbReference type="Gene3D" id="3.40.50.300">
    <property type="entry name" value="P-loop containing nucleotide triphosphate hydrolases"/>
    <property type="match status" value="1"/>
</dbReference>
<evidence type="ECO:0000256" key="4">
    <source>
        <dbReference type="ARBA" id="ARBA00022806"/>
    </source>
</evidence>
<keyword evidence="8 9" id="KW-0804">Transcription</keyword>
<evidence type="ECO:0000259" key="12">
    <source>
        <dbReference type="PROSITE" id="PS51856"/>
    </source>
</evidence>
<keyword evidence="6 9" id="KW-0694">RNA-binding</keyword>
<name>A0ABT0RUY0_9SPHN</name>
<keyword evidence="14" id="KW-1185">Reference proteome</keyword>
<dbReference type="InterPro" id="IPR041703">
    <property type="entry name" value="Rho_factor_ATP-bd"/>
</dbReference>
<dbReference type="InterPro" id="IPR036269">
    <property type="entry name" value="Rho_N_sf"/>
</dbReference>
<dbReference type="InterPro" id="IPR011113">
    <property type="entry name" value="Rho_RNA-bd"/>
</dbReference>
<dbReference type="SUPFAM" id="SSF52540">
    <property type="entry name" value="P-loop containing nucleoside triphosphate hydrolases"/>
    <property type="match status" value="1"/>
</dbReference>
<dbReference type="InterPro" id="IPR011112">
    <property type="entry name" value="Rho-like_N"/>
</dbReference>
<evidence type="ECO:0000256" key="7">
    <source>
        <dbReference type="ARBA" id="ARBA00023015"/>
    </source>
</evidence>
<evidence type="ECO:0000313" key="13">
    <source>
        <dbReference type="EMBL" id="MCL6698799.1"/>
    </source>
</evidence>
<evidence type="ECO:0000256" key="2">
    <source>
        <dbReference type="ARBA" id="ARBA00022741"/>
    </source>
</evidence>
<dbReference type="RefSeq" id="WP_249904185.1">
    <property type="nucleotide sequence ID" value="NZ_JAMGBA010000002.1"/>
</dbReference>
<feature type="region of interest" description="RNA-binding 1" evidence="9">
    <location>
        <begin position="61"/>
        <end position="66"/>
    </location>
</feature>
<feature type="region of interest" description="RNA-binding 2" evidence="9">
    <location>
        <begin position="284"/>
        <end position="288"/>
    </location>
</feature>
<evidence type="ECO:0000256" key="3">
    <source>
        <dbReference type="ARBA" id="ARBA00022801"/>
    </source>
</evidence>
<evidence type="ECO:0000256" key="10">
    <source>
        <dbReference type="NCBIfam" id="TIGR00767"/>
    </source>
</evidence>
<dbReference type="SMART" id="SM00357">
    <property type="entry name" value="CSP"/>
    <property type="match status" value="1"/>
</dbReference>
<dbReference type="SMART" id="SM00382">
    <property type="entry name" value="AAA"/>
    <property type="match status" value="1"/>
</dbReference>
<evidence type="ECO:0000256" key="11">
    <source>
        <dbReference type="PROSITE-ProRule" id="PRU01203"/>
    </source>
</evidence>
<feature type="region of interest" description="RNA-binding 1" evidence="9">
    <location>
        <begin position="108"/>
        <end position="110"/>
    </location>
</feature>
<feature type="binding site" evidence="9">
    <location>
        <begin position="169"/>
        <end position="174"/>
    </location>
    <ligand>
        <name>ATP</name>
        <dbReference type="ChEBI" id="CHEBI:30616"/>
    </ligand>
</feature>
<proteinExistence type="inferred from homology"/>
<dbReference type="EC" id="3.6.4.-" evidence="9 10"/>
<evidence type="ECO:0000256" key="6">
    <source>
        <dbReference type="ARBA" id="ARBA00022884"/>
    </source>
</evidence>
<dbReference type="EMBL" id="JAMGBA010000002">
    <property type="protein sequence ID" value="MCL6698799.1"/>
    <property type="molecule type" value="Genomic_DNA"/>
</dbReference>
<keyword evidence="2 9" id="KW-0547">Nucleotide-binding</keyword>
<comment type="similarity">
    <text evidence="9 11">Belongs to the Rho family.</text>
</comment>
<dbReference type="SUPFAM" id="SSF68912">
    <property type="entry name" value="Rho N-terminal domain-like"/>
    <property type="match status" value="1"/>
</dbReference>
<dbReference type="SUPFAM" id="SSF50249">
    <property type="entry name" value="Nucleic acid-binding proteins"/>
    <property type="match status" value="1"/>
</dbReference>
<comment type="subunit">
    <text evidence="9">Homohexamer. The homohexamer assembles into an open ring structure.</text>
</comment>
<dbReference type="SMART" id="SM00959">
    <property type="entry name" value="Rho_N"/>
    <property type="match status" value="1"/>
</dbReference>
<dbReference type="Pfam" id="PF07497">
    <property type="entry name" value="Rho_RNA_bind"/>
    <property type="match status" value="1"/>
</dbReference>
<dbReference type="InterPro" id="IPR012340">
    <property type="entry name" value="NA-bd_OB-fold"/>
</dbReference>
<dbReference type="Proteomes" id="UP001203410">
    <property type="component" value="Unassembled WGS sequence"/>
</dbReference>
<feature type="domain" description="Rho RNA-BD" evidence="12">
    <location>
        <begin position="48"/>
        <end position="123"/>
    </location>
</feature>
<dbReference type="InterPro" id="IPR004665">
    <property type="entry name" value="Term_rho"/>
</dbReference>
<dbReference type="Pfam" id="PF07498">
    <property type="entry name" value="Rho_N"/>
    <property type="match status" value="1"/>
</dbReference>
<dbReference type="InterPro" id="IPR000194">
    <property type="entry name" value="ATPase_F1/V1/A1_a/bsu_nucl-bd"/>
</dbReference>
<organism evidence="13 14">
    <name type="scientific">Sphingomonas caseinilyticus</name>
    <dbReference type="NCBI Taxonomy" id="2908205"/>
    <lineage>
        <taxon>Bacteria</taxon>
        <taxon>Pseudomonadati</taxon>
        <taxon>Pseudomonadota</taxon>
        <taxon>Alphaproteobacteria</taxon>
        <taxon>Sphingomonadales</taxon>
        <taxon>Sphingomonadaceae</taxon>
        <taxon>Sphingomonas</taxon>
    </lineage>
</organism>
<dbReference type="CDD" id="cd04459">
    <property type="entry name" value="Rho_CSD"/>
    <property type="match status" value="1"/>
</dbReference>
<gene>
    <name evidence="9 13" type="primary">rho</name>
    <name evidence="13" type="ORF">LZ496_08405</name>
</gene>
<feature type="site" description="RNA-binding 2" evidence="9">
    <location>
        <position position="326"/>
    </location>
</feature>